<reference evidence="4 5" key="1">
    <citation type="submission" date="2019-10" db="EMBL/GenBank/DDBJ databases">
        <authorList>
            <consortium name="Melissa Lawson"/>
            <person name="O'neill I."/>
        </authorList>
    </citation>
    <scope>NUCLEOTIDE SEQUENCE [LARGE SCALE GENOMIC DNA]</scope>
    <source>
        <strain evidence="4">LH_658</strain>
    </source>
</reference>
<proteinExistence type="predicted"/>
<dbReference type="InterPro" id="IPR047691">
    <property type="entry name" value="PelF-like"/>
</dbReference>
<dbReference type="RefSeq" id="WP_253073223.1">
    <property type="nucleotide sequence ID" value="NZ_JADNNG010000028.1"/>
</dbReference>
<name>A0ABY6YAA0_BIFPS</name>
<evidence type="ECO:0000259" key="2">
    <source>
        <dbReference type="Pfam" id="PF00534"/>
    </source>
</evidence>
<feature type="domain" description="Glycosyl transferase family 1" evidence="2">
    <location>
        <begin position="95"/>
        <end position="253"/>
    </location>
</feature>
<sequence>MLTEHGIYTREREEEIISAEWVSPAFRPRWIRFFYMLSEQIYHRAWRITSLFGRARLIQIGMGAPADACQVIPNGIQYERFCDIPLKPDDGWVDIGAVVRMAPIKDVKTLIHAFHELSSRVDNVRLHILGGVDDQEYADECYELVEQLGVRNLEFTGRVNVVEYMRKLDFTVLTSISEGQPLSVLESFAAARPCVTTDVGCCRELLEGEEGDDFGTAGFYVPPMYREGLSRAMERMCSSRTLRETMGQIGRNRVNAYYRHERMLDDYRKLYSDTADQFGLNQFGLER</sequence>
<feature type="domain" description="DUF3492" evidence="3">
    <location>
        <begin position="1"/>
        <end position="66"/>
    </location>
</feature>
<dbReference type="SUPFAM" id="SSF53756">
    <property type="entry name" value="UDP-Glycosyltransferase/glycogen phosphorylase"/>
    <property type="match status" value="1"/>
</dbReference>
<keyword evidence="1" id="KW-0808">Transferase</keyword>
<accession>A0ABY6YAA0</accession>
<protein>
    <submittedName>
        <fullName evidence="4">Glycosyltransferase Gtf1</fullName>
    </submittedName>
</protein>
<dbReference type="EMBL" id="CABWJV010000001">
    <property type="protein sequence ID" value="VWQ15551.1"/>
    <property type="molecule type" value="Genomic_DNA"/>
</dbReference>
<dbReference type="Pfam" id="PF00534">
    <property type="entry name" value="Glycos_transf_1"/>
    <property type="match status" value="1"/>
</dbReference>
<evidence type="ECO:0000259" key="3">
    <source>
        <dbReference type="Pfam" id="PF11997"/>
    </source>
</evidence>
<evidence type="ECO:0000313" key="4">
    <source>
        <dbReference type="EMBL" id="VWQ15551.1"/>
    </source>
</evidence>
<dbReference type="Proteomes" id="UP000494211">
    <property type="component" value="Unassembled WGS sequence"/>
</dbReference>
<gene>
    <name evidence="4" type="primary">gtf1_1</name>
    <name evidence="4" type="ORF">BIFLH658_00694</name>
</gene>
<comment type="caution">
    <text evidence="4">The sequence shown here is derived from an EMBL/GenBank/DDBJ whole genome shotgun (WGS) entry which is preliminary data.</text>
</comment>
<dbReference type="InterPro" id="IPR022622">
    <property type="entry name" value="DUF3492"/>
</dbReference>
<dbReference type="PANTHER" id="PTHR12526">
    <property type="entry name" value="GLYCOSYLTRANSFERASE"/>
    <property type="match status" value="1"/>
</dbReference>
<dbReference type="Gene3D" id="3.40.50.2000">
    <property type="entry name" value="Glycogen Phosphorylase B"/>
    <property type="match status" value="2"/>
</dbReference>
<dbReference type="PANTHER" id="PTHR12526:SF608">
    <property type="entry name" value="PELF"/>
    <property type="match status" value="1"/>
</dbReference>
<dbReference type="Pfam" id="PF11997">
    <property type="entry name" value="DUF3492"/>
    <property type="match status" value="1"/>
</dbReference>
<evidence type="ECO:0000313" key="5">
    <source>
        <dbReference type="Proteomes" id="UP000494211"/>
    </source>
</evidence>
<organism evidence="4 5">
    <name type="scientific">Bifidobacterium pseudocatenulatum</name>
    <dbReference type="NCBI Taxonomy" id="28026"/>
    <lineage>
        <taxon>Bacteria</taxon>
        <taxon>Bacillati</taxon>
        <taxon>Actinomycetota</taxon>
        <taxon>Actinomycetes</taxon>
        <taxon>Bifidobacteriales</taxon>
        <taxon>Bifidobacteriaceae</taxon>
        <taxon>Bifidobacterium</taxon>
    </lineage>
</organism>
<dbReference type="NCBIfam" id="NF038011">
    <property type="entry name" value="PelF"/>
    <property type="match status" value="1"/>
</dbReference>
<evidence type="ECO:0000256" key="1">
    <source>
        <dbReference type="ARBA" id="ARBA00022679"/>
    </source>
</evidence>
<dbReference type="InterPro" id="IPR001296">
    <property type="entry name" value="Glyco_trans_1"/>
</dbReference>
<keyword evidence="5" id="KW-1185">Reference proteome</keyword>